<keyword evidence="3" id="KW-1185">Reference proteome</keyword>
<feature type="region of interest" description="Disordered" evidence="1">
    <location>
        <begin position="1"/>
        <end position="158"/>
    </location>
</feature>
<dbReference type="OrthoDB" id="10372450at2759"/>
<protein>
    <submittedName>
        <fullName evidence="2">Uncharacterized protein</fullName>
    </submittedName>
</protein>
<sequence>MAGSRRSPILRDQWSADPDRDPRERERRRGRGPGRDRGGRSRGRDRGRPYRPNNRNYDRPGRSPPRASRFGPDFSHDLGDLAPSRSPPRGSPGPPGLHNGRRRDSNIPVSAAGDWNARAGPFDREVPGPRRDESPSGPPSKRQRTRSPSTYGRRGPLLPRVRIIPNTSKDGIEALHSRSEVAARRVVALRDDDHLAAAETDAVRTVAVQTSRAQEDLYHRVKREDFIPRPIGGLVAAVVTITATVDLTIGQIRGTLCGLQTRDIRHLLAGRGVIRR</sequence>
<reference evidence="2" key="2">
    <citation type="journal article" date="2023" name="IMA Fungus">
        <title>Comparative genomic study of the Penicillium genus elucidates a diverse pangenome and 15 lateral gene transfer events.</title>
        <authorList>
            <person name="Petersen C."/>
            <person name="Sorensen T."/>
            <person name="Nielsen M.R."/>
            <person name="Sondergaard T.E."/>
            <person name="Sorensen J.L."/>
            <person name="Fitzpatrick D.A."/>
            <person name="Frisvad J.C."/>
            <person name="Nielsen K.L."/>
        </authorList>
    </citation>
    <scope>NUCLEOTIDE SEQUENCE</scope>
    <source>
        <strain evidence="2">IBT 22155</strain>
    </source>
</reference>
<name>A0A9W9HII8_9EURO</name>
<dbReference type="Proteomes" id="UP001149079">
    <property type="component" value="Unassembled WGS sequence"/>
</dbReference>
<dbReference type="GeneID" id="81400878"/>
<feature type="compositionally biased region" description="Basic and acidic residues" evidence="1">
    <location>
        <begin position="121"/>
        <end position="134"/>
    </location>
</feature>
<dbReference type="AlphaFoldDB" id="A0A9W9HII8"/>
<comment type="caution">
    <text evidence="2">The sequence shown here is derived from an EMBL/GenBank/DDBJ whole genome shotgun (WGS) entry which is preliminary data.</text>
</comment>
<dbReference type="EMBL" id="JAPQKL010000001">
    <property type="protein sequence ID" value="KAJ5146400.1"/>
    <property type="molecule type" value="Genomic_DNA"/>
</dbReference>
<feature type="compositionally biased region" description="Basic and acidic residues" evidence="1">
    <location>
        <begin position="17"/>
        <end position="48"/>
    </location>
</feature>
<dbReference type="RefSeq" id="XP_056526874.1">
    <property type="nucleotide sequence ID" value="XM_056661708.1"/>
</dbReference>
<gene>
    <name evidence="2" type="ORF">N7515_000964</name>
</gene>
<evidence type="ECO:0000313" key="3">
    <source>
        <dbReference type="Proteomes" id="UP001149079"/>
    </source>
</evidence>
<feature type="compositionally biased region" description="Pro residues" evidence="1">
    <location>
        <begin position="85"/>
        <end position="95"/>
    </location>
</feature>
<organism evidence="2 3">
    <name type="scientific">Penicillium bovifimosum</name>
    <dbReference type="NCBI Taxonomy" id="126998"/>
    <lineage>
        <taxon>Eukaryota</taxon>
        <taxon>Fungi</taxon>
        <taxon>Dikarya</taxon>
        <taxon>Ascomycota</taxon>
        <taxon>Pezizomycotina</taxon>
        <taxon>Eurotiomycetes</taxon>
        <taxon>Eurotiomycetidae</taxon>
        <taxon>Eurotiales</taxon>
        <taxon>Aspergillaceae</taxon>
        <taxon>Penicillium</taxon>
    </lineage>
</organism>
<evidence type="ECO:0000256" key="1">
    <source>
        <dbReference type="SAM" id="MobiDB-lite"/>
    </source>
</evidence>
<accession>A0A9W9HII8</accession>
<proteinExistence type="predicted"/>
<reference evidence="2" key="1">
    <citation type="submission" date="2022-11" db="EMBL/GenBank/DDBJ databases">
        <authorList>
            <person name="Petersen C."/>
        </authorList>
    </citation>
    <scope>NUCLEOTIDE SEQUENCE</scope>
    <source>
        <strain evidence="2">IBT 22155</strain>
    </source>
</reference>
<evidence type="ECO:0000313" key="2">
    <source>
        <dbReference type="EMBL" id="KAJ5146400.1"/>
    </source>
</evidence>